<feature type="transmembrane region" description="Helical" evidence="11">
    <location>
        <begin position="393"/>
        <end position="410"/>
    </location>
</feature>
<dbReference type="GO" id="GO:0055070">
    <property type="term" value="P:copper ion homeostasis"/>
    <property type="evidence" value="ECO:0007669"/>
    <property type="project" value="TreeGrafter"/>
</dbReference>
<keyword evidence="7" id="KW-1278">Translocase</keyword>
<evidence type="ECO:0000256" key="4">
    <source>
        <dbReference type="ARBA" id="ARBA00022553"/>
    </source>
</evidence>
<dbReference type="PANTHER" id="PTHR43520:SF5">
    <property type="entry name" value="CATION-TRANSPORTING P-TYPE ATPASE-RELATED"/>
    <property type="match status" value="1"/>
</dbReference>
<dbReference type="GO" id="GO:0005886">
    <property type="term" value="C:plasma membrane"/>
    <property type="evidence" value="ECO:0007669"/>
    <property type="project" value="UniProtKB-SubCell"/>
</dbReference>
<evidence type="ECO:0000256" key="7">
    <source>
        <dbReference type="ARBA" id="ARBA00022967"/>
    </source>
</evidence>
<gene>
    <name evidence="12" type="ORF">THIOM_000781</name>
</gene>
<reference evidence="12 13" key="1">
    <citation type="submission" date="2016-05" db="EMBL/GenBank/DDBJ databases">
        <title>Single-cell genome of chain-forming Candidatus Thiomargarita nelsonii and comparison to other large sulfur-oxidizing bacteria.</title>
        <authorList>
            <person name="Winkel M."/>
            <person name="Salman V."/>
            <person name="Woyke T."/>
            <person name="Schulz-Vogt H."/>
            <person name="Richter M."/>
            <person name="Flood B."/>
            <person name="Bailey J."/>
            <person name="Amann R."/>
            <person name="Mussmann M."/>
        </authorList>
    </citation>
    <scope>NUCLEOTIDE SEQUENCE [LARGE SCALE GENOMIC DNA]</scope>
    <source>
        <strain evidence="12 13">THI036</strain>
    </source>
</reference>
<dbReference type="GO" id="GO:0005524">
    <property type="term" value="F:ATP binding"/>
    <property type="evidence" value="ECO:0007669"/>
    <property type="project" value="InterPro"/>
</dbReference>
<protein>
    <submittedName>
        <fullName evidence="12">Heavy metal translocating P-type ATPase</fullName>
    </submittedName>
</protein>
<dbReference type="Gene3D" id="3.40.50.1000">
    <property type="entry name" value="HAD superfamily/HAD-like"/>
    <property type="match status" value="1"/>
</dbReference>
<keyword evidence="13" id="KW-1185">Reference proteome</keyword>
<dbReference type="AlphaFoldDB" id="A0A176S5W2"/>
<evidence type="ECO:0000256" key="2">
    <source>
        <dbReference type="ARBA" id="ARBA00022448"/>
    </source>
</evidence>
<feature type="transmembrane region" description="Helical" evidence="11">
    <location>
        <begin position="59"/>
        <end position="80"/>
    </location>
</feature>
<evidence type="ECO:0000313" key="13">
    <source>
        <dbReference type="Proteomes" id="UP000076962"/>
    </source>
</evidence>
<dbReference type="PROSITE" id="PS01229">
    <property type="entry name" value="COF_2"/>
    <property type="match status" value="1"/>
</dbReference>
<dbReference type="InterPro" id="IPR018303">
    <property type="entry name" value="ATPase_P-typ_P_site"/>
</dbReference>
<dbReference type="SFLD" id="SFLDG00002">
    <property type="entry name" value="C1.7:_P-type_atpase_like"/>
    <property type="match status" value="1"/>
</dbReference>
<feature type="transmembrane region" description="Helical" evidence="11">
    <location>
        <begin position="366"/>
        <end position="387"/>
    </location>
</feature>
<evidence type="ECO:0000256" key="1">
    <source>
        <dbReference type="ARBA" id="ARBA00004651"/>
    </source>
</evidence>
<dbReference type="Pfam" id="PF00702">
    <property type="entry name" value="Hydrolase"/>
    <property type="match status" value="1"/>
</dbReference>
<dbReference type="NCBIfam" id="TIGR01494">
    <property type="entry name" value="ATPase_P-type"/>
    <property type="match status" value="1"/>
</dbReference>
<accession>A0A176S5W2</accession>
<dbReference type="Gene3D" id="3.40.1110.10">
    <property type="entry name" value="Calcium-transporting ATPase, cytoplasmic domain N"/>
    <property type="match status" value="1"/>
</dbReference>
<sequence length="424" mass="46277">MAGEETVAAQIGQVLNNTQNYKDKLVARGKDISDKFLPIELGISAVTWPLMGTGAALTVLWSALGANMISLGPLTVLSYLQILSRHGILVKDGRVLESLRQVDTVVFDKTGTLTLEQPTVGRIHSLGAYDENTLLGYAAAAEYRQPHPIAKAIVDKAASKNLERPDLDEANYEVGYGIKVLIDGQLIRVGSGRFMTREGIELPKAAQDIQAQAEEEGFSLIYVGINQQLGGILEMHPSIRPEAVEIIQHLKKRGMKLYIISGDHEHPTRRMAETLGIDHYFAEVLPKNKAKLVSELCEQGQFVCFIGDGINDAIALKSAQVSISLKGASTAATDTAQVIFMDGTLNHLEQLFQLASEFEETMHTNFLSTIVPGVICIGGVYFLHFGIAMGMGLYYVGSAVGLSNTLWPLVKHQEDKPKRLHRAN</sequence>
<dbReference type="PANTHER" id="PTHR43520">
    <property type="entry name" value="ATP7, ISOFORM B"/>
    <property type="match status" value="1"/>
</dbReference>
<comment type="caution">
    <text evidence="12">The sequence shown here is derived from an EMBL/GenBank/DDBJ whole genome shotgun (WGS) entry which is preliminary data.</text>
</comment>
<proteinExistence type="predicted"/>
<name>A0A176S5W2_9GAMM</name>
<dbReference type="InterPro" id="IPR036412">
    <property type="entry name" value="HAD-like_sf"/>
</dbReference>
<dbReference type="InterPro" id="IPR023214">
    <property type="entry name" value="HAD_sf"/>
</dbReference>
<evidence type="ECO:0000313" key="12">
    <source>
        <dbReference type="EMBL" id="OAD23390.1"/>
    </source>
</evidence>
<evidence type="ECO:0000256" key="5">
    <source>
        <dbReference type="ARBA" id="ARBA00022692"/>
    </source>
</evidence>
<dbReference type="InterPro" id="IPR044492">
    <property type="entry name" value="P_typ_ATPase_HD_dom"/>
</dbReference>
<keyword evidence="3" id="KW-1003">Cell membrane</keyword>
<dbReference type="GO" id="GO:0016887">
    <property type="term" value="F:ATP hydrolysis activity"/>
    <property type="evidence" value="ECO:0007669"/>
    <property type="project" value="InterPro"/>
</dbReference>
<keyword evidence="10 11" id="KW-0472">Membrane</keyword>
<keyword evidence="8 11" id="KW-1133">Transmembrane helix</keyword>
<organism evidence="12 13">
    <name type="scientific">Candidatus Thiomargarita nelsonii</name>
    <dbReference type="NCBI Taxonomy" id="1003181"/>
    <lineage>
        <taxon>Bacteria</taxon>
        <taxon>Pseudomonadati</taxon>
        <taxon>Pseudomonadota</taxon>
        <taxon>Gammaproteobacteria</taxon>
        <taxon>Thiotrichales</taxon>
        <taxon>Thiotrichaceae</taxon>
        <taxon>Thiomargarita</taxon>
    </lineage>
</organism>
<keyword evidence="2" id="KW-0813">Transport</keyword>
<dbReference type="GO" id="GO:0005507">
    <property type="term" value="F:copper ion binding"/>
    <property type="evidence" value="ECO:0007669"/>
    <property type="project" value="TreeGrafter"/>
</dbReference>
<keyword evidence="6" id="KW-0460">Magnesium</keyword>
<evidence type="ECO:0000256" key="6">
    <source>
        <dbReference type="ARBA" id="ARBA00022842"/>
    </source>
</evidence>
<evidence type="ECO:0000256" key="11">
    <source>
        <dbReference type="SAM" id="Phobius"/>
    </source>
</evidence>
<comment type="subcellular location">
    <subcellularLocation>
        <location evidence="1">Cell membrane</location>
        <topology evidence="1">Multi-pass membrane protein</topology>
    </subcellularLocation>
</comment>
<keyword evidence="5 11" id="KW-0812">Transmembrane</keyword>
<dbReference type="SFLD" id="SFLDF00027">
    <property type="entry name" value="p-type_atpase"/>
    <property type="match status" value="1"/>
</dbReference>
<dbReference type="SUPFAM" id="SSF56784">
    <property type="entry name" value="HAD-like"/>
    <property type="match status" value="1"/>
</dbReference>
<evidence type="ECO:0000256" key="3">
    <source>
        <dbReference type="ARBA" id="ARBA00022475"/>
    </source>
</evidence>
<dbReference type="GO" id="GO:0043682">
    <property type="term" value="F:P-type divalent copper transporter activity"/>
    <property type="evidence" value="ECO:0007669"/>
    <property type="project" value="TreeGrafter"/>
</dbReference>
<evidence type="ECO:0000256" key="8">
    <source>
        <dbReference type="ARBA" id="ARBA00022989"/>
    </source>
</evidence>
<dbReference type="InterPro" id="IPR023299">
    <property type="entry name" value="ATPase_P-typ_cyto_dom_N"/>
</dbReference>
<keyword evidence="4" id="KW-0597">Phosphoprotein</keyword>
<dbReference type="PRINTS" id="PR00119">
    <property type="entry name" value="CATATPASE"/>
</dbReference>
<dbReference type="Proteomes" id="UP000076962">
    <property type="component" value="Unassembled WGS sequence"/>
</dbReference>
<dbReference type="EMBL" id="LUTY01000397">
    <property type="protein sequence ID" value="OAD23390.1"/>
    <property type="molecule type" value="Genomic_DNA"/>
</dbReference>
<evidence type="ECO:0000256" key="9">
    <source>
        <dbReference type="ARBA" id="ARBA00023065"/>
    </source>
</evidence>
<dbReference type="SFLD" id="SFLDS00003">
    <property type="entry name" value="Haloacid_Dehalogenase"/>
    <property type="match status" value="1"/>
</dbReference>
<evidence type="ECO:0000256" key="10">
    <source>
        <dbReference type="ARBA" id="ARBA00023136"/>
    </source>
</evidence>
<dbReference type="InterPro" id="IPR001757">
    <property type="entry name" value="P_typ_ATPase"/>
</dbReference>
<dbReference type="PROSITE" id="PS00154">
    <property type="entry name" value="ATPASE_E1_E2"/>
    <property type="match status" value="1"/>
</dbReference>
<keyword evidence="9" id="KW-0406">Ion transport</keyword>